<name>A0AA35KBN2_9SAUR</name>
<dbReference type="EMBL" id="OX395130">
    <property type="protein sequence ID" value="CAI5775280.1"/>
    <property type="molecule type" value="Genomic_DNA"/>
</dbReference>
<dbReference type="Proteomes" id="UP001178461">
    <property type="component" value="Chromosome 5"/>
</dbReference>
<organism evidence="1 2">
    <name type="scientific">Podarcis lilfordi</name>
    <name type="common">Lilford's wall lizard</name>
    <dbReference type="NCBI Taxonomy" id="74358"/>
    <lineage>
        <taxon>Eukaryota</taxon>
        <taxon>Metazoa</taxon>
        <taxon>Chordata</taxon>
        <taxon>Craniata</taxon>
        <taxon>Vertebrata</taxon>
        <taxon>Euteleostomi</taxon>
        <taxon>Lepidosauria</taxon>
        <taxon>Squamata</taxon>
        <taxon>Bifurcata</taxon>
        <taxon>Unidentata</taxon>
        <taxon>Episquamata</taxon>
        <taxon>Laterata</taxon>
        <taxon>Lacertibaenia</taxon>
        <taxon>Lacertidae</taxon>
        <taxon>Podarcis</taxon>
    </lineage>
</organism>
<proteinExistence type="predicted"/>
<evidence type="ECO:0000313" key="2">
    <source>
        <dbReference type="Proteomes" id="UP001178461"/>
    </source>
</evidence>
<gene>
    <name evidence="1" type="ORF">PODLI_1B004496</name>
</gene>
<sequence length="57" mass="6342">MARAILYIVMHKRLSKASPSTCPSPPLAIQGFCFQVLQYSRQQVLNQDGKKTLCSST</sequence>
<evidence type="ECO:0000313" key="1">
    <source>
        <dbReference type="EMBL" id="CAI5775280.1"/>
    </source>
</evidence>
<keyword evidence="2" id="KW-1185">Reference proteome</keyword>
<protein>
    <submittedName>
        <fullName evidence="1">Uncharacterized protein</fullName>
    </submittedName>
</protein>
<reference evidence="1" key="1">
    <citation type="submission" date="2022-12" db="EMBL/GenBank/DDBJ databases">
        <authorList>
            <person name="Alioto T."/>
            <person name="Alioto T."/>
            <person name="Gomez Garrido J."/>
        </authorList>
    </citation>
    <scope>NUCLEOTIDE SEQUENCE</scope>
</reference>
<dbReference type="AlphaFoldDB" id="A0AA35KBN2"/>
<accession>A0AA35KBN2</accession>